<dbReference type="GO" id="GO:0009055">
    <property type="term" value="F:electron transfer activity"/>
    <property type="evidence" value="ECO:0007669"/>
    <property type="project" value="InterPro"/>
</dbReference>
<keyword evidence="9" id="KW-1185">Reference proteome</keyword>
<dbReference type="Pfam" id="PF03150">
    <property type="entry name" value="CCP_MauG"/>
    <property type="match status" value="1"/>
</dbReference>
<dbReference type="SMART" id="SM01235">
    <property type="entry name" value="Haem_bd"/>
    <property type="match status" value="1"/>
</dbReference>
<evidence type="ECO:0000256" key="6">
    <source>
        <dbReference type="PROSITE-ProRule" id="PRU00433"/>
    </source>
</evidence>
<dbReference type="Pfam" id="PF00034">
    <property type="entry name" value="Cytochrom_C"/>
    <property type="match status" value="1"/>
</dbReference>
<evidence type="ECO:0000313" key="9">
    <source>
        <dbReference type="Proteomes" id="UP000279799"/>
    </source>
</evidence>
<proteinExistence type="predicted"/>
<dbReference type="OrthoDB" id="9805202at2"/>
<dbReference type="SUPFAM" id="SSF46626">
    <property type="entry name" value="Cytochrome c"/>
    <property type="match status" value="2"/>
</dbReference>
<feature type="domain" description="Cytochrome c" evidence="7">
    <location>
        <begin position="41"/>
        <end position="151"/>
    </location>
</feature>
<evidence type="ECO:0000256" key="2">
    <source>
        <dbReference type="ARBA" id="ARBA00022617"/>
    </source>
</evidence>
<gene>
    <name evidence="8" type="primary">ccp</name>
    <name evidence="8" type="ORF">NCTC12871_00572</name>
</gene>
<sequence length="466" mass="51576">MKKFILGCGILGVIGYLGTVGYVHNFDKAQTEKLLKQQYPGKNQQIANILHESGCQNCHTPNPTLPFYANIPGLNKLVDLDIKRGNQLFNLNTFLEGLKDPSKISEVDLAKLEHVLKDNSMPPLRFKMIHWGSGLTQEENNLLLDWIYEQRQQKFLPQNTQGVDAKRSVQPIPNALSIDAKKAALGNILYHDVRLSGDNTVSCHTCHQLNNGGVDGLVTSTGIKGQKGGINAPTVFNAAFNKTQFWDGRAKDLAAQAGGPPLNPVEMGSKDWNEIIHKLSQDEALKKQFLELYPAITPENITNAIAEFEKTLITPNSAFDKYLKGDKKALSPSAIKGYKLFIENKCSTCHVGVALGGQSYELFGIYDNYFANRKQPQTDADKGRFSQTQNPADLHRFKVPTLRNVALTAPYFHDGSVTDLGEAIKLMAHYQSGTDLTPEQVSDIKAFLESLTGEYQGKVLTTNKQK</sequence>
<organism evidence="8 9">
    <name type="scientific">Actinobacillus delphinicola</name>
    <dbReference type="NCBI Taxonomy" id="51161"/>
    <lineage>
        <taxon>Bacteria</taxon>
        <taxon>Pseudomonadati</taxon>
        <taxon>Pseudomonadota</taxon>
        <taxon>Gammaproteobacteria</taxon>
        <taxon>Pasteurellales</taxon>
        <taxon>Pasteurellaceae</taxon>
        <taxon>Actinobacillus</taxon>
    </lineage>
</organism>
<evidence type="ECO:0000256" key="5">
    <source>
        <dbReference type="ARBA" id="ARBA00023004"/>
    </source>
</evidence>
<dbReference type="GO" id="GO:0004130">
    <property type="term" value="F:cytochrome-c peroxidase activity"/>
    <property type="evidence" value="ECO:0007669"/>
    <property type="project" value="UniProtKB-EC"/>
</dbReference>
<dbReference type="PANTHER" id="PTHR30600">
    <property type="entry name" value="CYTOCHROME C PEROXIDASE-RELATED"/>
    <property type="match status" value="1"/>
</dbReference>
<dbReference type="Proteomes" id="UP000279799">
    <property type="component" value="Chromosome"/>
</dbReference>
<dbReference type="Gene3D" id="1.10.760.10">
    <property type="entry name" value="Cytochrome c-like domain"/>
    <property type="match status" value="2"/>
</dbReference>
<keyword evidence="3 6" id="KW-0479">Metal-binding</keyword>
<dbReference type="InterPro" id="IPR051395">
    <property type="entry name" value="Cytochrome_c_Peroxidase/MauG"/>
</dbReference>
<dbReference type="Pfam" id="PF14376">
    <property type="entry name" value="Haem_bd"/>
    <property type="match status" value="1"/>
</dbReference>
<dbReference type="GO" id="GO:0030313">
    <property type="term" value="C:cell envelope"/>
    <property type="evidence" value="ECO:0007669"/>
    <property type="project" value="UniProtKB-SubCell"/>
</dbReference>
<evidence type="ECO:0000256" key="1">
    <source>
        <dbReference type="ARBA" id="ARBA00004196"/>
    </source>
</evidence>
<dbReference type="EC" id="1.11.1.5" evidence="8"/>
<evidence type="ECO:0000256" key="4">
    <source>
        <dbReference type="ARBA" id="ARBA00023002"/>
    </source>
</evidence>
<evidence type="ECO:0000256" key="3">
    <source>
        <dbReference type="ARBA" id="ARBA00022723"/>
    </source>
</evidence>
<reference evidence="8 9" key="1">
    <citation type="submission" date="2018-12" db="EMBL/GenBank/DDBJ databases">
        <authorList>
            <consortium name="Pathogen Informatics"/>
        </authorList>
    </citation>
    <scope>NUCLEOTIDE SEQUENCE [LARGE SCALE GENOMIC DNA]</scope>
    <source>
        <strain evidence="8 9">NCTC12871</strain>
    </source>
</reference>
<dbReference type="KEGG" id="adp:NCTC12871_00572"/>
<accession>A0A448TT88</accession>
<keyword evidence="5 6" id="KW-0408">Iron</keyword>
<dbReference type="GO" id="GO:0020037">
    <property type="term" value="F:heme binding"/>
    <property type="evidence" value="ECO:0007669"/>
    <property type="project" value="InterPro"/>
</dbReference>
<comment type="subcellular location">
    <subcellularLocation>
        <location evidence="1">Cell envelope</location>
    </subcellularLocation>
</comment>
<dbReference type="PANTHER" id="PTHR30600:SF7">
    <property type="entry name" value="CYTOCHROME C PEROXIDASE-RELATED"/>
    <property type="match status" value="1"/>
</dbReference>
<keyword evidence="4 8" id="KW-0560">Oxidoreductase</keyword>
<dbReference type="InterPro" id="IPR036909">
    <property type="entry name" value="Cyt_c-like_dom_sf"/>
</dbReference>
<dbReference type="EMBL" id="LR134510">
    <property type="protein sequence ID" value="VEJ09136.1"/>
    <property type="molecule type" value="Genomic_DNA"/>
</dbReference>
<dbReference type="PROSITE" id="PS51007">
    <property type="entry name" value="CYTC"/>
    <property type="match status" value="2"/>
</dbReference>
<dbReference type="InterPro" id="IPR025992">
    <property type="entry name" value="Haem-bd"/>
</dbReference>
<keyword evidence="8" id="KW-0575">Peroxidase</keyword>
<evidence type="ECO:0000313" key="8">
    <source>
        <dbReference type="EMBL" id="VEJ09136.1"/>
    </source>
</evidence>
<dbReference type="AlphaFoldDB" id="A0A448TT88"/>
<dbReference type="InterPro" id="IPR009056">
    <property type="entry name" value="Cyt_c-like_dom"/>
</dbReference>
<dbReference type="InterPro" id="IPR004852">
    <property type="entry name" value="Di-haem_cyt_c_peroxidsae"/>
</dbReference>
<dbReference type="RefSeq" id="WP_126598811.1">
    <property type="nucleotide sequence ID" value="NZ_LR134510.1"/>
</dbReference>
<feature type="domain" description="Cytochrome c" evidence="7">
    <location>
        <begin position="332"/>
        <end position="452"/>
    </location>
</feature>
<evidence type="ECO:0000259" key="7">
    <source>
        <dbReference type="PROSITE" id="PS51007"/>
    </source>
</evidence>
<keyword evidence="2 6" id="KW-0349">Heme</keyword>
<protein>
    <submittedName>
        <fullName evidence="8">Cytochrome-c peroxidase</fullName>
        <ecNumber evidence="8">1.11.1.5</ecNumber>
    </submittedName>
</protein>
<name>A0A448TT88_9PAST</name>
<dbReference type="GO" id="GO:0046872">
    <property type="term" value="F:metal ion binding"/>
    <property type="evidence" value="ECO:0007669"/>
    <property type="project" value="UniProtKB-KW"/>
</dbReference>